<evidence type="ECO:0000313" key="2">
    <source>
        <dbReference type="Proteomes" id="UP000828390"/>
    </source>
</evidence>
<name>A0A9D4F6H8_DREPO</name>
<comment type="caution">
    <text evidence="1">The sequence shown here is derived from an EMBL/GenBank/DDBJ whole genome shotgun (WGS) entry which is preliminary data.</text>
</comment>
<gene>
    <name evidence="1" type="ORF">DPMN_146791</name>
</gene>
<proteinExistence type="predicted"/>
<sequence length="52" mass="5693">MQRVNGGLLTSCTIETTNQRNMFPMSLIKTLTSPPQTLVATQDSLLTLVVPM</sequence>
<dbReference type="Proteomes" id="UP000828390">
    <property type="component" value="Unassembled WGS sequence"/>
</dbReference>
<reference evidence="1" key="2">
    <citation type="submission" date="2020-11" db="EMBL/GenBank/DDBJ databases">
        <authorList>
            <person name="McCartney M.A."/>
            <person name="Auch B."/>
            <person name="Kono T."/>
            <person name="Mallez S."/>
            <person name="Becker A."/>
            <person name="Gohl D.M."/>
            <person name="Silverstein K.A.T."/>
            <person name="Koren S."/>
            <person name="Bechman K.B."/>
            <person name="Herman A."/>
            <person name="Abrahante J.E."/>
            <person name="Garbe J."/>
        </authorList>
    </citation>
    <scope>NUCLEOTIDE SEQUENCE</scope>
    <source>
        <strain evidence="1">Duluth1</strain>
        <tissue evidence="1">Whole animal</tissue>
    </source>
</reference>
<evidence type="ECO:0000313" key="1">
    <source>
        <dbReference type="EMBL" id="KAH3793284.1"/>
    </source>
</evidence>
<protein>
    <submittedName>
        <fullName evidence="1">Uncharacterized protein</fullName>
    </submittedName>
</protein>
<reference evidence="1" key="1">
    <citation type="journal article" date="2019" name="bioRxiv">
        <title>The Genome of the Zebra Mussel, Dreissena polymorpha: A Resource for Invasive Species Research.</title>
        <authorList>
            <person name="McCartney M.A."/>
            <person name="Auch B."/>
            <person name="Kono T."/>
            <person name="Mallez S."/>
            <person name="Zhang Y."/>
            <person name="Obille A."/>
            <person name="Becker A."/>
            <person name="Abrahante J.E."/>
            <person name="Garbe J."/>
            <person name="Badalamenti J.P."/>
            <person name="Herman A."/>
            <person name="Mangelson H."/>
            <person name="Liachko I."/>
            <person name="Sullivan S."/>
            <person name="Sone E.D."/>
            <person name="Koren S."/>
            <person name="Silverstein K.A.T."/>
            <person name="Beckman K.B."/>
            <person name="Gohl D.M."/>
        </authorList>
    </citation>
    <scope>NUCLEOTIDE SEQUENCE</scope>
    <source>
        <strain evidence="1">Duluth1</strain>
        <tissue evidence="1">Whole animal</tissue>
    </source>
</reference>
<accession>A0A9D4F6H8</accession>
<dbReference type="AlphaFoldDB" id="A0A9D4F6H8"/>
<dbReference type="EMBL" id="JAIWYP010000007">
    <property type="protein sequence ID" value="KAH3793284.1"/>
    <property type="molecule type" value="Genomic_DNA"/>
</dbReference>
<keyword evidence="2" id="KW-1185">Reference proteome</keyword>
<organism evidence="1 2">
    <name type="scientific">Dreissena polymorpha</name>
    <name type="common">Zebra mussel</name>
    <name type="synonym">Mytilus polymorpha</name>
    <dbReference type="NCBI Taxonomy" id="45954"/>
    <lineage>
        <taxon>Eukaryota</taxon>
        <taxon>Metazoa</taxon>
        <taxon>Spiralia</taxon>
        <taxon>Lophotrochozoa</taxon>
        <taxon>Mollusca</taxon>
        <taxon>Bivalvia</taxon>
        <taxon>Autobranchia</taxon>
        <taxon>Heteroconchia</taxon>
        <taxon>Euheterodonta</taxon>
        <taxon>Imparidentia</taxon>
        <taxon>Neoheterodontei</taxon>
        <taxon>Myida</taxon>
        <taxon>Dreissenoidea</taxon>
        <taxon>Dreissenidae</taxon>
        <taxon>Dreissena</taxon>
    </lineage>
</organism>